<dbReference type="InterPro" id="IPR007358">
    <property type="entry name" value="Nucleoid_associated_NdpA"/>
</dbReference>
<comment type="caution">
    <text evidence="1">The sequence shown here is derived from an EMBL/GenBank/DDBJ whole genome shotgun (WGS) entry which is preliminary data.</text>
</comment>
<accession>A0A9J6P2U0</accession>
<dbReference type="RefSeq" id="WP_250859422.1">
    <property type="nucleotide sequence ID" value="NZ_JAGSOJ010000002.1"/>
</dbReference>
<dbReference type="Pfam" id="PF04245">
    <property type="entry name" value="NA37"/>
    <property type="match status" value="1"/>
</dbReference>
<proteinExistence type="predicted"/>
<reference evidence="1" key="1">
    <citation type="journal article" date="2021" name="mSystems">
        <title>Bacteria and Archaea Synergistically Convert Glycine Betaine to Biogenic Methane in the Formosa Cold Seep of the South China Sea.</title>
        <authorList>
            <person name="Li L."/>
            <person name="Zhang W."/>
            <person name="Zhang S."/>
            <person name="Song L."/>
            <person name="Sun Q."/>
            <person name="Zhang H."/>
            <person name="Xiang H."/>
            <person name="Dong X."/>
        </authorList>
    </citation>
    <scope>NUCLEOTIDE SEQUENCE</scope>
    <source>
        <strain evidence="1">ZWT</strain>
    </source>
</reference>
<reference evidence="1" key="2">
    <citation type="submission" date="2021-04" db="EMBL/GenBank/DDBJ databases">
        <authorList>
            <person name="Dong X."/>
        </authorList>
    </citation>
    <scope>NUCLEOTIDE SEQUENCE</scope>
    <source>
        <strain evidence="1">ZWT</strain>
    </source>
</reference>
<sequence length="345" mass="40332">MDYVSDINIYEAVIHVLDNNGEEPILNEFALDLSDELYTYLLKHIQKALKDEDLKYAKYSEERNIVRELCQQYLNGHENILEVSKEVSRQMFMLMKSGGNIPSCDMIVVAFSCELGPMLGMLKMDYIKNYMHTIDFIEEKIGINIIPQYTGLPGSGQRVAKCAFVKVFKEDNKYDLLVIDKKKKSKDTEEYGTNYFIENFLGCNIIDSERDETKAFYNAAEKWTRANLGENAVKAEEVRRKVKEKLKEEDNINIAEFTQEVFHEQKEVQEDFKSFAINEGVKEEVQVDKNWVEKKLKRTRLKIDSDIDLYLTHDAYNDNERFEIKRNGDGSINILIKQVRNYIEK</sequence>
<dbReference type="EMBL" id="JAGSOJ010000002">
    <property type="protein sequence ID" value="MCM1990385.1"/>
    <property type="molecule type" value="Genomic_DNA"/>
</dbReference>
<dbReference type="Proteomes" id="UP001056429">
    <property type="component" value="Unassembled WGS sequence"/>
</dbReference>
<name>A0A9J6P2U0_9CLOT</name>
<dbReference type="AlphaFoldDB" id="A0A9J6P2U0"/>
<keyword evidence="2" id="KW-1185">Reference proteome</keyword>
<gene>
    <name evidence="1" type="ORF">KDK92_11620</name>
</gene>
<evidence type="ECO:0000313" key="1">
    <source>
        <dbReference type="EMBL" id="MCM1990385.1"/>
    </source>
</evidence>
<protein>
    <submittedName>
        <fullName evidence="1">Nucleoid-associated protein</fullName>
    </submittedName>
</protein>
<evidence type="ECO:0000313" key="2">
    <source>
        <dbReference type="Proteomes" id="UP001056429"/>
    </source>
</evidence>
<dbReference type="GO" id="GO:0009295">
    <property type="term" value="C:nucleoid"/>
    <property type="evidence" value="ECO:0007669"/>
    <property type="project" value="InterPro"/>
</dbReference>
<organism evidence="1 2">
    <name type="scientific">Oceanirhabdus seepicola</name>
    <dbReference type="NCBI Taxonomy" id="2828781"/>
    <lineage>
        <taxon>Bacteria</taxon>
        <taxon>Bacillati</taxon>
        <taxon>Bacillota</taxon>
        <taxon>Clostridia</taxon>
        <taxon>Eubacteriales</taxon>
        <taxon>Clostridiaceae</taxon>
        <taxon>Oceanirhabdus</taxon>
    </lineage>
</organism>